<keyword evidence="4 8" id="KW-0812">Transmembrane</keyword>
<keyword evidence="2" id="KW-0813">Transport</keyword>
<dbReference type="RefSeq" id="WP_142532210.1">
    <property type="nucleotide sequence ID" value="NZ_FXTB01000001.1"/>
</dbReference>
<keyword evidence="7 8" id="KW-0472">Membrane</keyword>
<evidence type="ECO:0000256" key="4">
    <source>
        <dbReference type="ARBA" id="ARBA00022692"/>
    </source>
</evidence>
<feature type="transmembrane region" description="Helical" evidence="8">
    <location>
        <begin position="33"/>
        <end position="57"/>
    </location>
</feature>
<keyword evidence="3" id="KW-1003">Cell membrane</keyword>
<feature type="transmembrane region" description="Helical" evidence="8">
    <location>
        <begin position="133"/>
        <end position="153"/>
    </location>
</feature>
<keyword evidence="5 8" id="KW-1133">Transmembrane helix</keyword>
<organism evidence="9 10">
    <name type="scientific">Saccharicrinis carchari</name>
    <dbReference type="NCBI Taxonomy" id="1168039"/>
    <lineage>
        <taxon>Bacteria</taxon>
        <taxon>Pseudomonadati</taxon>
        <taxon>Bacteroidota</taxon>
        <taxon>Bacteroidia</taxon>
        <taxon>Marinilabiliales</taxon>
        <taxon>Marinilabiliaceae</taxon>
        <taxon>Saccharicrinis</taxon>
    </lineage>
</organism>
<reference evidence="9 10" key="1">
    <citation type="submission" date="2017-05" db="EMBL/GenBank/DDBJ databases">
        <authorList>
            <person name="Varghese N."/>
            <person name="Submissions S."/>
        </authorList>
    </citation>
    <scope>NUCLEOTIDE SEQUENCE [LARGE SCALE GENOMIC DNA]</scope>
    <source>
        <strain evidence="9 10">DSM 27040</strain>
    </source>
</reference>
<feature type="transmembrane region" description="Helical" evidence="8">
    <location>
        <begin position="423"/>
        <end position="442"/>
    </location>
</feature>
<feature type="transmembrane region" description="Helical" evidence="8">
    <location>
        <begin position="194"/>
        <end position="219"/>
    </location>
</feature>
<feature type="transmembrane region" description="Helical" evidence="8">
    <location>
        <begin position="165"/>
        <end position="182"/>
    </location>
</feature>
<sequence length="584" mass="64959">MKFKALKYLGFFFSSMAMCLIVFDFGFSQKLDLLLAINTAYPILLGGIIVGVPIKYIVNFKNYQKVRIWLIEITLWLFYVGVMVVVPFGSLVSDSFSTWANPKIILFFAFALSFVREASELKLNWRYQRTNPAIIFVLSFALLILVGSLLLMLPKATHSDISFTNALFTSTSAVCVTGLTVVDTGSYFTVFGQVIILILMQLGGLGIMTFTSFFAYFFLGGSSYQNLLLLGDFTNENKISKVLSTLKKILVFTLLAEGVGVVLIYLHVKDMTLPGDTNTIFFSLFHAVSAFCNAGFSTLSNSFFEIGFRFNYSLHFVIALLFIVGGLGFPVIINLYAWCRYYIGNGLQRFYKRKGVFYRANVLTLNSKLVLYTTFGLLLVGTLIFWALEYNNTLAQHRGFGKLLTAFFAAATPRTAGFTTIDTAMMGVPAMMFVVFFMWIGASPASTGGGIKTSTFALAFLNAISLAKGKSKVELNKREIQDSSLRRSFAFVFLSLFFIGLVILLITVVEPDKKAHDLIFEVFSAFSTVGLSRGITGDLSIWGKYLIISTMFIGRIGALTFLTSLLKKIKQKNNEYPTEGVLIN</sequence>
<accession>A0A521BDU9</accession>
<dbReference type="GO" id="GO:0030001">
    <property type="term" value="P:metal ion transport"/>
    <property type="evidence" value="ECO:0007669"/>
    <property type="project" value="UniProtKB-ARBA"/>
</dbReference>
<dbReference type="Proteomes" id="UP000319040">
    <property type="component" value="Unassembled WGS sequence"/>
</dbReference>
<feature type="transmembrane region" description="Helical" evidence="8">
    <location>
        <begin position="369"/>
        <end position="388"/>
    </location>
</feature>
<feature type="transmembrane region" description="Helical" evidence="8">
    <location>
        <begin position="249"/>
        <end position="268"/>
    </location>
</feature>
<dbReference type="PANTHER" id="PTHR32024">
    <property type="entry name" value="TRK SYSTEM POTASSIUM UPTAKE PROTEIN TRKG-RELATED"/>
    <property type="match status" value="1"/>
</dbReference>
<evidence type="ECO:0000256" key="6">
    <source>
        <dbReference type="ARBA" id="ARBA00023065"/>
    </source>
</evidence>
<dbReference type="GO" id="GO:0005886">
    <property type="term" value="C:plasma membrane"/>
    <property type="evidence" value="ECO:0007669"/>
    <property type="project" value="UniProtKB-SubCell"/>
</dbReference>
<dbReference type="GO" id="GO:0008324">
    <property type="term" value="F:monoatomic cation transmembrane transporter activity"/>
    <property type="evidence" value="ECO:0007669"/>
    <property type="project" value="InterPro"/>
</dbReference>
<evidence type="ECO:0000313" key="9">
    <source>
        <dbReference type="EMBL" id="SMO45277.1"/>
    </source>
</evidence>
<feature type="transmembrane region" description="Helical" evidence="8">
    <location>
        <begin position="488"/>
        <end position="509"/>
    </location>
</feature>
<feature type="transmembrane region" description="Helical" evidence="8">
    <location>
        <begin position="545"/>
        <end position="566"/>
    </location>
</feature>
<dbReference type="Pfam" id="PF02386">
    <property type="entry name" value="TrkH"/>
    <property type="match status" value="1"/>
</dbReference>
<proteinExistence type="predicted"/>
<dbReference type="PANTHER" id="PTHR32024:SF1">
    <property type="entry name" value="KTR SYSTEM POTASSIUM UPTAKE PROTEIN B"/>
    <property type="match status" value="1"/>
</dbReference>
<dbReference type="EMBL" id="FXTB01000001">
    <property type="protein sequence ID" value="SMO45277.1"/>
    <property type="molecule type" value="Genomic_DNA"/>
</dbReference>
<evidence type="ECO:0000256" key="8">
    <source>
        <dbReference type="SAM" id="Phobius"/>
    </source>
</evidence>
<feature type="transmembrane region" description="Helical" evidence="8">
    <location>
        <begin position="69"/>
        <end position="92"/>
    </location>
</feature>
<name>A0A521BDU9_SACCC</name>
<dbReference type="OrthoDB" id="9810952at2"/>
<evidence type="ECO:0000256" key="7">
    <source>
        <dbReference type="ARBA" id="ARBA00023136"/>
    </source>
</evidence>
<evidence type="ECO:0000256" key="1">
    <source>
        <dbReference type="ARBA" id="ARBA00004651"/>
    </source>
</evidence>
<keyword evidence="6" id="KW-0406">Ion transport</keyword>
<evidence type="ECO:0000256" key="2">
    <source>
        <dbReference type="ARBA" id="ARBA00022448"/>
    </source>
</evidence>
<feature type="transmembrane region" description="Helical" evidence="8">
    <location>
        <begin position="7"/>
        <end position="27"/>
    </location>
</feature>
<protein>
    <submittedName>
        <fullName evidence="9">Potassium uptake protein, TrkH family</fullName>
    </submittedName>
</protein>
<evidence type="ECO:0000313" key="10">
    <source>
        <dbReference type="Proteomes" id="UP000319040"/>
    </source>
</evidence>
<feature type="transmembrane region" description="Helical" evidence="8">
    <location>
        <begin position="104"/>
        <end position="121"/>
    </location>
</feature>
<feature type="transmembrane region" description="Helical" evidence="8">
    <location>
        <begin position="280"/>
        <end position="304"/>
    </location>
</feature>
<gene>
    <name evidence="9" type="ORF">SAMN06265379_101890</name>
</gene>
<comment type="subcellular location">
    <subcellularLocation>
        <location evidence="1">Cell membrane</location>
        <topology evidence="1">Multi-pass membrane protein</topology>
    </subcellularLocation>
</comment>
<keyword evidence="10" id="KW-1185">Reference proteome</keyword>
<dbReference type="InterPro" id="IPR003445">
    <property type="entry name" value="Cat_transpt"/>
</dbReference>
<dbReference type="AlphaFoldDB" id="A0A521BDU9"/>
<feature type="transmembrane region" description="Helical" evidence="8">
    <location>
        <begin position="316"/>
        <end position="343"/>
    </location>
</feature>
<evidence type="ECO:0000256" key="3">
    <source>
        <dbReference type="ARBA" id="ARBA00022475"/>
    </source>
</evidence>
<evidence type="ECO:0000256" key="5">
    <source>
        <dbReference type="ARBA" id="ARBA00022989"/>
    </source>
</evidence>